<dbReference type="InterPro" id="IPR016186">
    <property type="entry name" value="C-type_lectin-like/link_sf"/>
</dbReference>
<accession>A0A8S3Q9C6</accession>
<organism evidence="4 5">
    <name type="scientific">Mytilus edulis</name>
    <name type="common">Blue mussel</name>
    <dbReference type="NCBI Taxonomy" id="6550"/>
    <lineage>
        <taxon>Eukaryota</taxon>
        <taxon>Metazoa</taxon>
        <taxon>Spiralia</taxon>
        <taxon>Lophotrochozoa</taxon>
        <taxon>Mollusca</taxon>
        <taxon>Bivalvia</taxon>
        <taxon>Autobranchia</taxon>
        <taxon>Pteriomorphia</taxon>
        <taxon>Mytilida</taxon>
        <taxon>Mytiloidea</taxon>
        <taxon>Mytilidae</taxon>
        <taxon>Mytilinae</taxon>
        <taxon>Mytilus</taxon>
    </lineage>
</organism>
<dbReference type="EMBL" id="CAJPWZ010000372">
    <property type="protein sequence ID" value="CAG2191879.1"/>
    <property type="molecule type" value="Genomic_DNA"/>
</dbReference>
<comment type="caution">
    <text evidence="2">Lacks conserved residue(s) required for the propagation of feature annotation.</text>
</comment>
<dbReference type="CDD" id="cd00112">
    <property type="entry name" value="LDLa"/>
    <property type="match status" value="1"/>
</dbReference>
<keyword evidence="1 2" id="KW-1015">Disulfide bond</keyword>
<feature type="disulfide bond" evidence="2">
    <location>
        <begin position="207"/>
        <end position="222"/>
    </location>
</feature>
<dbReference type="PANTHER" id="PTHR22801">
    <property type="entry name" value="LITHOSTATHINE"/>
    <property type="match status" value="1"/>
</dbReference>
<evidence type="ECO:0000259" key="3">
    <source>
        <dbReference type="PROSITE" id="PS50041"/>
    </source>
</evidence>
<dbReference type="PROSITE" id="PS50041">
    <property type="entry name" value="C_TYPE_LECTIN_2"/>
    <property type="match status" value="1"/>
</dbReference>
<dbReference type="SMART" id="SM00192">
    <property type="entry name" value="LDLa"/>
    <property type="match status" value="1"/>
</dbReference>
<feature type="domain" description="C-type lectin" evidence="3">
    <location>
        <begin position="33"/>
        <end position="183"/>
    </location>
</feature>
<dbReference type="InterPro" id="IPR050801">
    <property type="entry name" value="Ca-Dep_Lectins_ImmuneDev"/>
</dbReference>
<dbReference type="Proteomes" id="UP000683360">
    <property type="component" value="Unassembled WGS sequence"/>
</dbReference>
<dbReference type="OrthoDB" id="6090590at2759"/>
<dbReference type="Pfam" id="PF00057">
    <property type="entry name" value="Ldl_recept_a"/>
    <property type="match status" value="1"/>
</dbReference>
<evidence type="ECO:0000313" key="4">
    <source>
        <dbReference type="EMBL" id="CAG2191879.1"/>
    </source>
</evidence>
<dbReference type="CDD" id="cd00037">
    <property type="entry name" value="CLECT"/>
    <property type="match status" value="1"/>
</dbReference>
<proteinExistence type="predicted"/>
<dbReference type="SMART" id="SM00034">
    <property type="entry name" value="CLECT"/>
    <property type="match status" value="1"/>
</dbReference>
<dbReference type="SUPFAM" id="SSF57424">
    <property type="entry name" value="LDL receptor-like module"/>
    <property type="match status" value="1"/>
</dbReference>
<reference evidence="4" key="1">
    <citation type="submission" date="2021-03" db="EMBL/GenBank/DDBJ databases">
        <authorList>
            <person name="Bekaert M."/>
        </authorList>
    </citation>
    <scope>NUCLEOTIDE SEQUENCE</scope>
</reference>
<evidence type="ECO:0000313" key="5">
    <source>
        <dbReference type="Proteomes" id="UP000683360"/>
    </source>
</evidence>
<gene>
    <name evidence="4" type="ORF">MEDL_7102</name>
</gene>
<dbReference type="PROSITE" id="PS01209">
    <property type="entry name" value="LDLRA_1"/>
    <property type="match status" value="1"/>
</dbReference>
<dbReference type="SUPFAM" id="SSF56436">
    <property type="entry name" value="C-type lectin-like"/>
    <property type="match status" value="1"/>
</dbReference>
<comment type="caution">
    <text evidence="4">The sequence shown here is derived from an EMBL/GenBank/DDBJ whole genome shotgun (WGS) entry which is preliminary data.</text>
</comment>
<evidence type="ECO:0000256" key="2">
    <source>
        <dbReference type="PROSITE-ProRule" id="PRU00124"/>
    </source>
</evidence>
<dbReference type="InterPro" id="IPR001304">
    <property type="entry name" value="C-type_lectin-like"/>
</dbReference>
<dbReference type="InterPro" id="IPR016187">
    <property type="entry name" value="CTDL_fold"/>
</dbReference>
<dbReference type="InterPro" id="IPR023415">
    <property type="entry name" value="LDLR_class-A_CS"/>
</dbReference>
<dbReference type="AlphaFoldDB" id="A0A8S3Q9C6"/>
<dbReference type="PROSITE" id="PS50068">
    <property type="entry name" value="LDLRA_2"/>
    <property type="match status" value="1"/>
</dbReference>
<evidence type="ECO:0000256" key="1">
    <source>
        <dbReference type="ARBA" id="ARBA00023157"/>
    </source>
</evidence>
<dbReference type="PANTHER" id="PTHR22801:SF63">
    <property type="entry name" value="C-TYPE LECTIN DOMAIN-CONTAINING PROTEIN"/>
    <property type="match status" value="1"/>
</dbReference>
<dbReference type="InterPro" id="IPR036055">
    <property type="entry name" value="LDL_receptor-like_sf"/>
</dbReference>
<dbReference type="Pfam" id="PF00059">
    <property type="entry name" value="Lectin_C"/>
    <property type="match status" value="1"/>
</dbReference>
<dbReference type="Gene3D" id="3.10.100.10">
    <property type="entry name" value="Mannose-Binding Protein A, subunit A"/>
    <property type="match status" value="1"/>
</dbReference>
<name>A0A8S3Q9C6_MYTED</name>
<dbReference type="InterPro" id="IPR002172">
    <property type="entry name" value="LDrepeatLR_classA_rpt"/>
</dbReference>
<sequence length="246" mass="27760">MNYVYGAPTYEFDLQLYQVDETLLECPTGWLKFRNQCYYIVQEEATFQQADILCKRYGGHLVKTDGYNSNQGIGKLISNHNISNVWIGKLISNHNISNVWIGKLISNHNISNVWIGLQRKKSGKFWWSDGQQAEAADGFWTTQLPIKSTEYDLCTVMTTTLSDNGEYRWTLSNCDIGYSSVCQTSACVAGQFRCSDGSGCISRSWICDGIHQCSDRSDELMCPGKHLIIYCGQCSDRSDELMCPGN</sequence>
<keyword evidence="5" id="KW-1185">Reference proteome</keyword>
<dbReference type="Gene3D" id="4.10.400.10">
    <property type="entry name" value="Low-density Lipoprotein Receptor"/>
    <property type="match status" value="1"/>
</dbReference>
<protein>
    <recommendedName>
        <fullName evidence="3">C-type lectin domain-containing protein</fullName>
    </recommendedName>
</protein>